<dbReference type="PANTHER" id="PTHR34297">
    <property type="entry name" value="HYPOTHETICAL CYTOSOLIC PROTEIN-RELATED"/>
    <property type="match status" value="1"/>
</dbReference>
<dbReference type="STRING" id="317010.RU96_GL001845"/>
<proteinExistence type="inferred from homology"/>
<gene>
    <name evidence="2" type="ORF">RU96_GL001845</name>
</gene>
<dbReference type="EMBL" id="JXKG01000004">
    <property type="protein sequence ID" value="OJG15868.1"/>
    <property type="molecule type" value="Genomic_DNA"/>
</dbReference>
<name>A0A1L8R7Z7_9ENTE</name>
<dbReference type="AlphaFoldDB" id="A0A1L8R7Z7"/>
<reference evidence="2 3" key="1">
    <citation type="submission" date="2014-12" db="EMBL/GenBank/DDBJ databases">
        <title>Draft genome sequences of 29 type strains of Enterococci.</title>
        <authorList>
            <person name="Zhong Z."/>
            <person name="Sun Z."/>
            <person name="Liu W."/>
            <person name="Zhang W."/>
            <person name="Zhang H."/>
        </authorList>
    </citation>
    <scope>NUCLEOTIDE SEQUENCE [LARGE SCALE GENOMIC DNA]</scope>
    <source>
        <strain evidence="2 3">DSM 21207</strain>
    </source>
</reference>
<sequence length="120" mass="12935">MAVKINTASGTIEITNEVIATVVGGAATDVFGIVGMASKSQIKDNINEILRKENYSRGVIVRQEENGVAVDVYTIVSYGTKISEVSRNVQEKVKYNLETMLGVTANSVNVFVQGVRVLPD</sequence>
<dbReference type="OrthoDB" id="9791482at2"/>
<accession>A0A1L8R7Z7</accession>
<dbReference type="InterPro" id="IPR005531">
    <property type="entry name" value="Asp23"/>
</dbReference>
<evidence type="ECO:0000256" key="1">
    <source>
        <dbReference type="ARBA" id="ARBA00005721"/>
    </source>
</evidence>
<organism evidence="2 3">
    <name type="scientific">Enterococcus canintestini</name>
    <dbReference type="NCBI Taxonomy" id="317010"/>
    <lineage>
        <taxon>Bacteria</taxon>
        <taxon>Bacillati</taxon>
        <taxon>Bacillota</taxon>
        <taxon>Bacilli</taxon>
        <taxon>Lactobacillales</taxon>
        <taxon>Enterococcaceae</taxon>
        <taxon>Enterococcus</taxon>
    </lineage>
</organism>
<evidence type="ECO:0000313" key="2">
    <source>
        <dbReference type="EMBL" id="OJG15868.1"/>
    </source>
</evidence>
<dbReference type="Pfam" id="PF03780">
    <property type="entry name" value="Asp23"/>
    <property type="match status" value="1"/>
</dbReference>
<comment type="similarity">
    <text evidence="1">Belongs to the asp23 family.</text>
</comment>
<dbReference type="PANTHER" id="PTHR34297:SF2">
    <property type="entry name" value="ASP23_GLS24 FAMILY ENVELOPE STRESS RESPONSE PROTEIN"/>
    <property type="match status" value="1"/>
</dbReference>
<evidence type="ECO:0000313" key="3">
    <source>
        <dbReference type="Proteomes" id="UP000182835"/>
    </source>
</evidence>
<protein>
    <submittedName>
        <fullName evidence="2">Alkaline-shock protein</fullName>
    </submittedName>
</protein>
<dbReference type="RefSeq" id="WP_016173550.1">
    <property type="nucleotide sequence ID" value="NZ_JBHLVQ010000013.1"/>
</dbReference>
<dbReference type="Proteomes" id="UP000182835">
    <property type="component" value="Unassembled WGS sequence"/>
</dbReference>
<comment type="caution">
    <text evidence="2">The sequence shown here is derived from an EMBL/GenBank/DDBJ whole genome shotgun (WGS) entry which is preliminary data.</text>
</comment>